<keyword evidence="3" id="KW-1185">Reference proteome</keyword>
<sequence>MKRTTRQVGTSSSDIQLGSLACYVLATVVLVAGFWRLLSVEASEIQVLLGALLVLNLSVMSAAVGLLLPISLRSQQLAHAHEQISR</sequence>
<evidence type="ECO:0000313" key="3">
    <source>
        <dbReference type="Proteomes" id="UP000006860"/>
    </source>
</evidence>
<dbReference type="HOGENOM" id="CLU_2495952_0_0_0"/>
<reference evidence="3" key="1">
    <citation type="submission" date="2011-02" db="EMBL/GenBank/DDBJ databases">
        <title>The complete genome of Planctomyces brasiliensis DSM 5305.</title>
        <authorList>
            <person name="Lucas S."/>
            <person name="Copeland A."/>
            <person name="Lapidus A."/>
            <person name="Bruce D."/>
            <person name="Goodwin L."/>
            <person name="Pitluck S."/>
            <person name="Kyrpides N."/>
            <person name="Mavromatis K."/>
            <person name="Pagani I."/>
            <person name="Ivanova N."/>
            <person name="Ovchinnikova G."/>
            <person name="Lu M."/>
            <person name="Detter J.C."/>
            <person name="Han C."/>
            <person name="Land M."/>
            <person name="Hauser L."/>
            <person name="Markowitz V."/>
            <person name="Cheng J.-F."/>
            <person name="Hugenholtz P."/>
            <person name="Woyke T."/>
            <person name="Wu D."/>
            <person name="Tindall B."/>
            <person name="Pomrenke H.G."/>
            <person name="Brambilla E."/>
            <person name="Klenk H.-P."/>
            <person name="Eisen J.A."/>
        </authorList>
    </citation>
    <scope>NUCLEOTIDE SEQUENCE [LARGE SCALE GENOMIC DNA]</scope>
    <source>
        <strain evidence="3">ATCC 49424 / DSM 5305 / JCM 21570 / NBRC 103401 / IFAM 1448</strain>
    </source>
</reference>
<evidence type="ECO:0000256" key="1">
    <source>
        <dbReference type="SAM" id="Phobius"/>
    </source>
</evidence>
<dbReference type="EMBL" id="CP002546">
    <property type="protein sequence ID" value="ADY60255.1"/>
    <property type="molecule type" value="Genomic_DNA"/>
</dbReference>
<proteinExistence type="predicted"/>
<organism evidence="2 3">
    <name type="scientific">Rubinisphaera brasiliensis (strain ATCC 49424 / DSM 5305 / JCM 21570 / IAM 15109 / NBRC 103401 / IFAM 1448)</name>
    <name type="common">Planctomyces brasiliensis</name>
    <dbReference type="NCBI Taxonomy" id="756272"/>
    <lineage>
        <taxon>Bacteria</taxon>
        <taxon>Pseudomonadati</taxon>
        <taxon>Planctomycetota</taxon>
        <taxon>Planctomycetia</taxon>
        <taxon>Planctomycetales</taxon>
        <taxon>Planctomycetaceae</taxon>
        <taxon>Rubinisphaera</taxon>
    </lineage>
</organism>
<feature type="transmembrane region" description="Helical" evidence="1">
    <location>
        <begin position="45"/>
        <end position="68"/>
    </location>
</feature>
<feature type="transmembrane region" description="Helical" evidence="1">
    <location>
        <begin position="20"/>
        <end position="39"/>
    </location>
</feature>
<accession>F0SRT9</accession>
<dbReference type="KEGG" id="pbs:Plabr_2655"/>
<keyword evidence="1" id="KW-0472">Membrane</keyword>
<dbReference type="AlphaFoldDB" id="F0SRT9"/>
<name>F0SRT9_RUBBR</name>
<dbReference type="Proteomes" id="UP000006860">
    <property type="component" value="Chromosome"/>
</dbReference>
<evidence type="ECO:0000313" key="2">
    <source>
        <dbReference type="EMBL" id="ADY60255.1"/>
    </source>
</evidence>
<protein>
    <submittedName>
        <fullName evidence="2">Uncharacterized protein</fullName>
    </submittedName>
</protein>
<gene>
    <name evidence="2" type="ordered locus">Plabr_2655</name>
</gene>
<keyword evidence="1" id="KW-0812">Transmembrane</keyword>
<dbReference type="RefSeq" id="WP_013628979.1">
    <property type="nucleotide sequence ID" value="NC_015174.1"/>
</dbReference>
<keyword evidence="1" id="KW-1133">Transmembrane helix</keyword>